<dbReference type="WBParaSite" id="DME_0000659601-mRNA-1">
    <property type="protein sequence ID" value="DME_0000659601-mRNA-1"/>
    <property type="gene ID" value="DME_0000659601"/>
</dbReference>
<dbReference type="AlphaFoldDB" id="A0A0N4UGH5"/>
<feature type="region of interest" description="Disordered" evidence="1">
    <location>
        <begin position="1"/>
        <end position="58"/>
    </location>
</feature>
<gene>
    <name evidence="3" type="ORF">DME_LOCUS1325</name>
</gene>
<protein>
    <submittedName>
        <fullName evidence="6">C2H2-type domain-containing protein</fullName>
    </submittedName>
</protein>
<proteinExistence type="predicted"/>
<reference evidence="3 5" key="2">
    <citation type="submission" date="2018-11" db="EMBL/GenBank/DDBJ databases">
        <authorList>
            <consortium name="Pathogen Informatics"/>
        </authorList>
    </citation>
    <scope>NUCLEOTIDE SEQUENCE [LARGE SCALE GENOMIC DNA]</scope>
</reference>
<evidence type="ECO:0000259" key="2">
    <source>
        <dbReference type="PROSITE" id="PS00028"/>
    </source>
</evidence>
<keyword evidence="5" id="KW-1185">Reference proteome</keyword>
<dbReference type="PROSITE" id="PS00028">
    <property type="entry name" value="ZINC_FINGER_C2H2_1"/>
    <property type="match status" value="1"/>
</dbReference>
<evidence type="ECO:0000313" key="3">
    <source>
        <dbReference type="EMBL" id="VDN51352.1"/>
    </source>
</evidence>
<evidence type="ECO:0000256" key="1">
    <source>
        <dbReference type="SAM" id="MobiDB-lite"/>
    </source>
</evidence>
<feature type="compositionally biased region" description="Low complexity" evidence="1">
    <location>
        <begin position="9"/>
        <end position="21"/>
    </location>
</feature>
<sequence>MDTAATVHNDSGCSSSDSNDGFELIGPYDISSMDDDTSPKSDDNNTQSNRDSNNDLSTSYEQSCDSLTYNTNSIDSSHVESNVDFTYDSCDDSSESESGDEVLVAVGTDTEDCEICSAQNVPEDFLARHKRVMHEKVQWPKKTILCPLCERLFRTKFETSCHLIRQHSIDPTGFYDDFFKNPLKYASAARVEGEIRETMQKIRNILKWLIGGIK</sequence>
<accession>A0A0N4UGH5</accession>
<evidence type="ECO:0000313" key="4">
    <source>
        <dbReference type="Proteomes" id="UP000038040"/>
    </source>
</evidence>
<name>A0A0N4UGH5_DRAME</name>
<dbReference type="Proteomes" id="UP000274756">
    <property type="component" value="Unassembled WGS sequence"/>
</dbReference>
<dbReference type="InterPro" id="IPR013087">
    <property type="entry name" value="Znf_C2H2_type"/>
</dbReference>
<organism evidence="4 6">
    <name type="scientific">Dracunculus medinensis</name>
    <name type="common">Guinea worm</name>
    <dbReference type="NCBI Taxonomy" id="318479"/>
    <lineage>
        <taxon>Eukaryota</taxon>
        <taxon>Metazoa</taxon>
        <taxon>Ecdysozoa</taxon>
        <taxon>Nematoda</taxon>
        <taxon>Chromadorea</taxon>
        <taxon>Rhabditida</taxon>
        <taxon>Spirurina</taxon>
        <taxon>Dracunculoidea</taxon>
        <taxon>Dracunculidae</taxon>
        <taxon>Dracunculus</taxon>
    </lineage>
</organism>
<feature type="compositionally biased region" description="Polar residues" evidence="1">
    <location>
        <begin position="44"/>
        <end position="58"/>
    </location>
</feature>
<dbReference type="Proteomes" id="UP000038040">
    <property type="component" value="Unplaced"/>
</dbReference>
<dbReference type="Gene3D" id="3.30.160.60">
    <property type="entry name" value="Classic Zinc Finger"/>
    <property type="match status" value="1"/>
</dbReference>
<evidence type="ECO:0000313" key="6">
    <source>
        <dbReference type="WBParaSite" id="DME_0000659601-mRNA-1"/>
    </source>
</evidence>
<evidence type="ECO:0000313" key="5">
    <source>
        <dbReference type="Proteomes" id="UP000274756"/>
    </source>
</evidence>
<reference evidence="6" key="1">
    <citation type="submission" date="2017-02" db="UniProtKB">
        <authorList>
            <consortium name="WormBaseParasite"/>
        </authorList>
    </citation>
    <scope>IDENTIFICATION</scope>
</reference>
<dbReference type="EMBL" id="UYYG01000018">
    <property type="protein sequence ID" value="VDN51352.1"/>
    <property type="molecule type" value="Genomic_DNA"/>
</dbReference>
<feature type="domain" description="C2H2-type" evidence="2">
    <location>
        <begin position="146"/>
        <end position="167"/>
    </location>
</feature>